<name>A0A8T0X1U8_PANVG</name>
<comment type="caution">
    <text evidence="4">The sequence shown here is derived from an EMBL/GenBank/DDBJ whole genome shotgun (WGS) entry which is preliminary data.</text>
</comment>
<proteinExistence type="predicted"/>
<dbReference type="InterPro" id="IPR002347">
    <property type="entry name" value="SDR_fam"/>
</dbReference>
<dbReference type="Pfam" id="PF13561">
    <property type="entry name" value="adh_short_C2"/>
    <property type="match status" value="1"/>
</dbReference>
<dbReference type="InterPro" id="IPR045000">
    <property type="entry name" value="TR"/>
</dbReference>
<feature type="compositionally biased region" description="Basic residues" evidence="3">
    <location>
        <begin position="31"/>
        <end position="47"/>
    </location>
</feature>
<keyword evidence="1" id="KW-0521">NADP</keyword>
<feature type="compositionally biased region" description="Basic residues" evidence="3">
    <location>
        <begin position="142"/>
        <end position="155"/>
    </location>
</feature>
<dbReference type="FunFam" id="3.40.50.720:FF:000084">
    <property type="entry name" value="Short-chain dehydrogenase reductase"/>
    <property type="match status" value="1"/>
</dbReference>
<evidence type="ECO:0000313" key="5">
    <source>
        <dbReference type="Proteomes" id="UP000823388"/>
    </source>
</evidence>
<sequence>MRPSPGGAGARAARPGPDGGGAPAGAARLQQRSHARARPTARRKPRLRLPAGGRGLQRQRKPRSHKKLDDLLLNALYTRWDRDCYGQRSIHLLPQTKKKLTGYGDERPEQGGAVEPGRQDGARHRREQGDRARDRGGARGVRGARAHLRPRRRRPAGVPAPVGRRRPPRARHGDSLAACDVAARADRERLVAAAREELGGRLDILVNNAGHTMFRPATETTAEDYARLMATNLESCFHLAQLAHPLLLAAASGGGDASSVVNVSSIGGVVSNPSMSVYAATKSAVNQVTRSLAVEWAKDNVRVNCVAPGGVRTDIVSSSGLKLDPEVARKMAVAEMARVPLRRMGEPEEIASLVAFLCMPAASYITGQVICADGGHTISA</sequence>
<reference evidence="4" key="1">
    <citation type="submission" date="2020-05" db="EMBL/GenBank/DDBJ databases">
        <title>WGS assembly of Panicum virgatum.</title>
        <authorList>
            <person name="Lovell J.T."/>
            <person name="Jenkins J."/>
            <person name="Shu S."/>
            <person name="Juenger T.E."/>
            <person name="Schmutz J."/>
        </authorList>
    </citation>
    <scope>NUCLEOTIDE SEQUENCE</scope>
    <source>
        <strain evidence="4">AP13</strain>
    </source>
</reference>
<dbReference type="PRINTS" id="PR00081">
    <property type="entry name" value="GDHRDH"/>
</dbReference>
<dbReference type="PANTHER" id="PTHR42898:SF5">
    <property type="entry name" value="OS01G0930900 PROTEIN"/>
    <property type="match status" value="1"/>
</dbReference>
<feature type="compositionally biased region" description="Basic and acidic residues" evidence="3">
    <location>
        <begin position="117"/>
        <end position="137"/>
    </location>
</feature>
<dbReference type="InterPro" id="IPR036291">
    <property type="entry name" value="NAD(P)-bd_dom_sf"/>
</dbReference>
<keyword evidence="2" id="KW-0560">Oxidoreductase</keyword>
<accession>A0A8T0X1U8</accession>
<feature type="region of interest" description="Disordered" evidence="3">
    <location>
        <begin position="101"/>
        <end position="175"/>
    </location>
</feature>
<dbReference type="PROSITE" id="PS00061">
    <property type="entry name" value="ADH_SHORT"/>
    <property type="match status" value="1"/>
</dbReference>
<evidence type="ECO:0000313" key="4">
    <source>
        <dbReference type="EMBL" id="KAG2649499.1"/>
    </source>
</evidence>
<feature type="compositionally biased region" description="Low complexity" evidence="3">
    <location>
        <begin position="1"/>
        <end position="16"/>
    </location>
</feature>
<organism evidence="4 5">
    <name type="scientific">Panicum virgatum</name>
    <name type="common">Blackwell switchgrass</name>
    <dbReference type="NCBI Taxonomy" id="38727"/>
    <lineage>
        <taxon>Eukaryota</taxon>
        <taxon>Viridiplantae</taxon>
        <taxon>Streptophyta</taxon>
        <taxon>Embryophyta</taxon>
        <taxon>Tracheophyta</taxon>
        <taxon>Spermatophyta</taxon>
        <taxon>Magnoliopsida</taxon>
        <taxon>Liliopsida</taxon>
        <taxon>Poales</taxon>
        <taxon>Poaceae</taxon>
        <taxon>PACMAD clade</taxon>
        <taxon>Panicoideae</taxon>
        <taxon>Panicodae</taxon>
        <taxon>Paniceae</taxon>
        <taxon>Panicinae</taxon>
        <taxon>Panicum</taxon>
        <taxon>Panicum sect. Hiantes</taxon>
    </lineage>
</organism>
<feature type="region of interest" description="Disordered" evidence="3">
    <location>
        <begin position="1"/>
        <end position="65"/>
    </location>
</feature>
<dbReference type="PANTHER" id="PTHR42898">
    <property type="entry name" value="TROPINONE REDUCTASE"/>
    <property type="match status" value="1"/>
</dbReference>
<dbReference type="Gene3D" id="3.40.50.720">
    <property type="entry name" value="NAD(P)-binding Rossmann-like Domain"/>
    <property type="match status" value="1"/>
</dbReference>
<evidence type="ECO:0000256" key="1">
    <source>
        <dbReference type="ARBA" id="ARBA00022857"/>
    </source>
</evidence>
<gene>
    <name evidence="4" type="ORF">PVAP13_1NG100400</name>
</gene>
<evidence type="ECO:0000256" key="3">
    <source>
        <dbReference type="SAM" id="MobiDB-lite"/>
    </source>
</evidence>
<dbReference type="EMBL" id="CM029038">
    <property type="protein sequence ID" value="KAG2649499.1"/>
    <property type="molecule type" value="Genomic_DNA"/>
</dbReference>
<dbReference type="InterPro" id="IPR020904">
    <property type="entry name" value="Sc_DH/Rdtase_CS"/>
</dbReference>
<protein>
    <submittedName>
        <fullName evidence="4">Uncharacterized protein</fullName>
    </submittedName>
</protein>
<dbReference type="Proteomes" id="UP000823388">
    <property type="component" value="Chromosome 1N"/>
</dbReference>
<dbReference type="PRINTS" id="PR00080">
    <property type="entry name" value="SDRFAMILY"/>
</dbReference>
<keyword evidence="5" id="KW-1185">Reference proteome</keyword>
<dbReference type="AlphaFoldDB" id="A0A8T0X1U8"/>
<dbReference type="SUPFAM" id="SSF51735">
    <property type="entry name" value="NAD(P)-binding Rossmann-fold domains"/>
    <property type="match status" value="1"/>
</dbReference>
<dbReference type="GO" id="GO:0016491">
    <property type="term" value="F:oxidoreductase activity"/>
    <property type="evidence" value="ECO:0007669"/>
    <property type="project" value="UniProtKB-KW"/>
</dbReference>
<evidence type="ECO:0000256" key="2">
    <source>
        <dbReference type="ARBA" id="ARBA00023002"/>
    </source>
</evidence>